<sequence>MSRLQLAIPTKLPFSHDLTISVRDINYMNHLDHLKFLEYIHTARAVYFAKFGLSEISVGVPDVYMMAGNLQCQYHSEGFLHDNLRIKLGIVHSGHTSIDLCSRIYNLTQDSLMADVILKLIFVDIHNRKAVEVPYTFKTLCI</sequence>
<evidence type="ECO:0008006" key="3">
    <source>
        <dbReference type="Google" id="ProtNLM"/>
    </source>
</evidence>
<gene>
    <name evidence="1" type="ORF">BGC07_01700</name>
</gene>
<dbReference type="Pfam" id="PF13279">
    <property type="entry name" value="4HBT_2"/>
    <property type="match status" value="1"/>
</dbReference>
<accession>A0ABX2ZZ53</accession>
<evidence type="ECO:0000313" key="2">
    <source>
        <dbReference type="Proteomes" id="UP000094329"/>
    </source>
</evidence>
<dbReference type="InterPro" id="IPR029069">
    <property type="entry name" value="HotDog_dom_sf"/>
</dbReference>
<dbReference type="RefSeq" id="WP_069311712.1">
    <property type="nucleotide sequence ID" value="NZ_MDTU01000001.1"/>
</dbReference>
<keyword evidence="2" id="KW-1185">Reference proteome</keyword>
<dbReference type="Gene3D" id="3.10.129.10">
    <property type="entry name" value="Hotdog Thioesterase"/>
    <property type="match status" value="1"/>
</dbReference>
<evidence type="ECO:0000313" key="1">
    <source>
        <dbReference type="EMBL" id="ODN41911.1"/>
    </source>
</evidence>
<protein>
    <recommendedName>
        <fullName evidence="3">Thioesterase</fullName>
    </recommendedName>
</protein>
<dbReference type="CDD" id="cd00586">
    <property type="entry name" value="4HBT"/>
    <property type="match status" value="1"/>
</dbReference>
<dbReference type="EMBL" id="MDTU01000001">
    <property type="protein sequence ID" value="ODN41911.1"/>
    <property type="molecule type" value="Genomic_DNA"/>
</dbReference>
<dbReference type="Proteomes" id="UP000094329">
    <property type="component" value="Unassembled WGS sequence"/>
</dbReference>
<proteinExistence type="predicted"/>
<comment type="caution">
    <text evidence="1">The sequence shown here is derived from an EMBL/GenBank/DDBJ whole genome shotgun (WGS) entry which is preliminary data.</text>
</comment>
<reference evidence="1 2" key="1">
    <citation type="submission" date="2016-08" db="EMBL/GenBank/DDBJ databases">
        <title>Draft genome sequence of Candidatus Piscirickettsia litoralis, from seawater.</title>
        <authorList>
            <person name="Wan X."/>
            <person name="Lee A.J."/>
            <person name="Hou S."/>
            <person name="Donachie S.P."/>
        </authorList>
    </citation>
    <scope>NUCLEOTIDE SEQUENCE [LARGE SCALE GENOMIC DNA]</scope>
    <source>
        <strain evidence="1 2">Y2</strain>
    </source>
</reference>
<name>A0ABX2ZZ53_9GAMM</name>
<dbReference type="SUPFAM" id="SSF54637">
    <property type="entry name" value="Thioesterase/thiol ester dehydrase-isomerase"/>
    <property type="match status" value="1"/>
</dbReference>
<organism evidence="1 2">
    <name type="scientific">Piscirickettsia litoralis</name>
    <dbReference type="NCBI Taxonomy" id="1891921"/>
    <lineage>
        <taxon>Bacteria</taxon>
        <taxon>Pseudomonadati</taxon>
        <taxon>Pseudomonadota</taxon>
        <taxon>Gammaproteobacteria</taxon>
        <taxon>Thiotrichales</taxon>
        <taxon>Piscirickettsiaceae</taxon>
        <taxon>Piscirickettsia</taxon>
    </lineage>
</organism>